<gene>
    <name evidence="1" type="ORF">GPUH_LOCUS3673</name>
</gene>
<reference evidence="3" key="1">
    <citation type="submission" date="2016-06" db="UniProtKB">
        <authorList>
            <consortium name="WormBaseParasite"/>
        </authorList>
    </citation>
    <scope>IDENTIFICATION</scope>
</reference>
<keyword evidence="2" id="KW-1185">Reference proteome</keyword>
<reference evidence="1 2" key="2">
    <citation type="submission" date="2018-11" db="EMBL/GenBank/DDBJ databases">
        <authorList>
            <consortium name="Pathogen Informatics"/>
        </authorList>
    </citation>
    <scope>NUCLEOTIDE SEQUENCE [LARGE SCALE GENOMIC DNA]</scope>
</reference>
<dbReference type="AlphaFoldDB" id="A0A183D4N2"/>
<proteinExistence type="predicted"/>
<evidence type="ECO:0000313" key="3">
    <source>
        <dbReference type="WBParaSite" id="GPUH_0000368001-mRNA-1"/>
    </source>
</evidence>
<name>A0A183D4N2_9BILA</name>
<dbReference type="WBParaSite" id="GPUH_0000368001-mRNA-1">
    <property type="protein sequence ID" value="GPUH_0000368001-mRNA-1"/>
    <property type="gene ID" value="GPUH_0000368001"/>
</dbReference>
<dbReference type="Proteomes" id="UP000271098">
    <property type="component" value="Unassembled WGS sequence"/>
</dbReference>
<dbReference type="EMBL" id="UYRT01006415">
    <property type="protein sequence ID" value="VDK40470.1"/>
    <property type="molecule type" value="Genomic_DNA"/>
</dbReference>
<evidence type="ECO:0000313" key="2">
    <source>
        <dbReference type="Proteomes" id="UP000271098"/>
    </source>
</evidence>
<evidence type="ECO:0000313" key="1">
    <source>
        <dbReference type="EMBL" id="VDK40470.1"/>
    </source>
</evidence>
<organism evidence="3">
    <name type="scientific">Gongylonema pulchrum</name>
    <dbReference type="NCBI Taxonomy" id="637853"/>
    <lineage>
        <taxon>Eukaryota</taxon>
        <taxon>Metazoa</taxon>
        <taxon>Ecdysozoa</taxon>
        <taxon>Nematoda</taxon>
        <taxon>Chromadorea</taxon>
        <taxon>Rhabditida</taxon>
        <taxon>Spirurina</taxon>
        <taxon>Spiruromorpha</taxon>
        <taxon>Spiruroidea</taxon>
        <taxon>Gongylonematidae</taxon>
        <taxon>Gongylonema</taxon>
    </lineage>
</organism>
<protein>
    <submittedName>
        <fullName evidence="1 3">Uncharacterized protein</fullName>
    </submittedName>
</protein>
<accession>A0A183D4N2</accession>
<sequence>MTNHRKMTRSPLRCLIFLRRCIIFSIWRVFSSQRQVFRLNFGNTRITNQFAPEMQY</sequence>